<dbReference type="EMBL" id="JAJFAZ020000002">
    <property type="protein sequence ID" value="KAI5343763.1"/>
    <property type="molecule type" value="Genomic_DNA"/>
</dbReference>
<organism evidence="1 2">
    <name type="scientific">Prunus dulcis</name>
    <name type="common">Almond</name>
    <name type="synonym">Amygdalus dulcis</name>
    <dbReference type="NCBI Taxonomy" id="3755"/>
    <lineage>
        <taxon>Eukaryota</taxon>
        <taxon>Viridiplantae</taxon>
        <taxon>Streptophyta</taxon>
        <taxon>Embryophyta</taxon>
        <taxon>Tracheophyta</taxon>
        <taxon>Spermatophyta</taxon>
        <taxon>Magnoliopsida</taxon>
        <taxon>eudicotyledons</taxon>
        <taxon>Gunneridae</taxon>
        <taxon>Pentapetalae</taxon>
        <taxon>rosids</taxon>
        <taxon>fabids</taxon>
        <taxon>Rosales</taxon>
        <taxon>Rosaceae</taxon>
        <taxon>Amygdaloideae</taxon>
        <taxon>Amygdaleae</taxon>
        <taxon>Prunus</taxon>
    </lineage>
</organism>
<protein>
    <submittedName>
        <fullName evidence="1">Uncharacterized protein</fullName>
    </submittedName>
</protein>
<evidence type="ECO:0000313" key="1">
    <source>
        <dbReference type="EMBL" id="KAI5343763.1"/>
    </source>
</evidence>
<evidence type="ECO:0000313" key="2">
    <source>
        <dbReference type="Proteomes" id="UP001054821"/>
    </source>
</evidence>
<dbReference type="AlphaFoldDB" id="A0AAD4ZFW4"/>
<name>A0AAD4ZFW4_PRUDU</name>
<accession>A0AAD4ZFW4</accession>
<proteinExistence type="predicted"/>
<sequence length="83" mass="9441">MSKLTPLRVLIEREVTLSDFKALRLPSIFESRGWLSVIGPPKPANVQIVREFYTIKLLNYLGINNGTLTRLMFACGSKWTAKM</sequence>
<reference evidence="1 2" key="1">
    <citation type="journal article" date="2022" name="G3 (Bethesda)">
        <title>Whole-genome sequence and methylome profiling of the almond [Prunus dulcis (Mill.) D.A. Webb] cultivar 'Nonpareil'.</title>
        <authorList>
            <person name="D'Amico-Willman K.M."/>
            <person name="Ouma W.Z."/>
            <person name="Meulia T."/>
            <person name="Sideli G.M."/>
            <person name="Gradziel T.M."/>
            <person name="Fresnedo-Ramirez J."/>
        </authorList>
    </citation>
    <scope>NUCLEOTIDE SEQUENCE [LARGE SCALE GENOMIC DNA]</scope>
    <source>
        <strain evidence="1">Clone GOH B32 T37-40</strain>
    </source>
</reference>
<gene>
    <name evidence="1" type="ORF">L3X38_011639</name>
</gene>
<comment type="caution">
    <text evidence="1">The sequence shown here is derived from an EMBL/GenBank/DDBJ whole genome shotgun (WGS) entry which is preliminary data.</text>
</comment>
<keyword evidence="2" id="KW-1185">Reference proteome</keyword>
<dbReference type="Proteomes" id="UP001054821">
    <property type="component" value="Chromosome 2"/>
</dbReference>